<dbReference type="EMBL" id="GBXM01032059">
    <property type="protein sequence ID" value="JAH76518.1"/>
    <property type="molecule type" value="Transcribed_RNA"/>
</dbReference>
<protein>
    <submittedName>
        <fullName evidence="1">Uncharacterized protein</fullName>
    </submittedName>
</protein>
<reference evidence="1" key="1">
    <citation type="submission" date="2014-11" db="EMBL/GenBank/DDBJ databases">
        <authorList>
            <person name="Amaro Gonzalez C."/>
        </authorList>
    </citation>
    <scope>NUCLEOTIDE SEQUENCE</scope>
</reference>
<sequence length="59" mass="7108">MKLTFASFSSGNYRGWISRDPKTSQKMIKMHFVHYKTFKLPILHQNLWRNVIIGAIQWR</sequence>
<reference evidence="1" key="2">
    <citation type="journal article" date="2015" name="Fish Shellfish Immunol.">
        <title>Early steps in the European eel (Anguilla anguilla)-Vibrio vulnificus interaction in the gills: Role of the RtxA13 toxin.</title>
        <authorList>
            <person name="Callol A."/>
            <person name="Pajuelo D."/>
            <person name="Ebbesson L."/>
            <person name="Teles M."/>
            <person name="MacKenzie S."/>
            <person name="Amaro C."/>
        </authorList>
    </citation>
    <scope>NUCLEOTIDE SEQUENCE</scope>
</reference>
<evidence type="ECO:0000313" key="1">
    <source>
        <dbReference type="EMBL" id="JAH76518.1"/>
    </source>
</evidence>
<name>A0A0E9VH21_ANGAN</name>
<dbReference type="AlphaFoldDB" id="A0A0E9VH21"/>
<organism evidence="1">
    <name type="scientific">Anguilla anguilla</name>
    <name type="common">European freshwater eel</name>
    <name type="synonym">Muraena anguilla</name>
    <dbReference type="NCBI Taxonomy" id="7936"/>
    <lineage>
        <taxon>Eukaryota</taxon>
        <taxon>Metazoa</taxon>
        <taxon>Chordata</taxon>
        <taxon>Craniata</taxon>
        <taxon>Vertebrata</taxon>
        <taxon>Euteleostomi</taxon>
        <taxon>Actinopterygii</taxon>
        <taxon>Neopterygii</taxon>
        <taxon>Teleostei</taxon>
        <taxon>Anguilliformes</taxon>
        <taxon>Anguillidae</taxon>
        <taxon>Anguilla</taxon>
    </lineage>
</organism>
<accession>A0A0E9VH21</accession>
<proteinExistence type="predicted"/>